<evidence type="ECO:0000256" key="1">
    <source>
        <dbReference type="SAM" id="MobiDB-lite"/>
    </source>
</evidence>
<feature type="region of interest" description="Disordered" evidence="1">
    <location>
        <begin position="173"/>
        <end position="200"/>
    </location>
</feature>
<name>A0A5J9SEN1_9POAL</name>
<accession>A0A5J9SEN1</accession>
<feature type="region of interest" description="Disordered" evidence="1">
    <location>
        <begin position="1"/>
        <end position="28"/>
    </location>
</feature>
<feature type="compositionally biased region" description="Basic and acidic residues" evidence="1">
    <location>
        <begin position="1"/>
        <end position="10"/>
    </location>
</feature>
<evidence type="ECO:0000313" key="2">
    <source>
        <dbReference type="EMBL" id="TVT97253.1"/>
    </source>
</evidence>
<evidence type="ECO:0000313" key="3">
    <source>
        <dbReference type="Proteomes" id="UP000324897"/>
    </source>
</evidence>
<proteinExistence type="predicted"/>
<reference evidence="2 3" key="1">
    <citation type="journal article" date="2019" name="Sci. Rep.">
        <title>A high-quality genome of Eragrostis curvula grass provides insights into Poaceae evolution and supports new strategies to enhance forage quality.</title>
        <authorList>
            <person name="Carballo J."/>
            <person name="Santos B.A.C.M."/>
            <person name="Zappacosta D."/>
            <person name="Garbus I."/>
            <person name="Selva J.P."/>
            <person name="Gallo C.A."/>
            <person name="Diaz A."/>
            <person name="Albertini E."/>
            <person name="Caccamo M."/>
            <person name="Echenique V."/>
        </authorList>
    </citation>
    <scope>NUCLEOTIDE SEQUENCE [LARGE SCALE GENOMIC DNA]</scope>
    <source>
        <strain evidence="3">cv. Victoria</strain>
        <tissue evidence="2">Leaf</tissue>
    </source>
</reference>
<feature type="compositionally biased region" description="Acidic residues" evidence="1">
    <location>
        <begin position="177"/>
        <end position="200"/>
    </location>
</feature>
<gene>
    <name evidence="2" type="ORF">EJB05_57500</name>
</gene>
<sequence>LLQHEKKELQLKLSESAPSPALSEKDAKNNQLEADLASAKQALAESQTAHALEVEGLRGTNSSLASSNKSKLLDEKLALKEQDLQNLQQEVAALNEDNEKLKAIKEEAVEEGYARCIAGSAYTLALLNHHLPHVNLDFVKTGFICDSVQRDLLMDQVHAEAYSFVTALQLIPSTTPTEEEAPAEDEAPAAEDDDIGDGHE</sequence>
<comment type="caution">
    <text evidence="2">The sequence shown here is derived from an EMBL/GenBank/DDBJ whole genome shotgun (WGS) entry which is preliminary data.</text>
</comment>
<dbReference type="EMBL" id="RWGY01001049">
    <property type="protein sequence ID" value="TVT97253.1"/>
    <property type="molecule type" value="Genomic_DNA"/>
</dbReference>
<organism evidence="2 3">
    <name type="scientific">Eragrostis curvula</name>
    <name type="common">weeping love grass</name>
    <dbReference type="NCBI Taxonomy" id="38414"/>
    <lineage>
        <taxon>Eukaryota</taxon>
        <taxon>Viridiplantae</taxon>
        <taxon>Streptophyta</taxon>
        <taxon>Embryophyta</taxon>
        <taxon>Tracheophyta</taxon>
        <taxon>Spermatophyta</taxon>
        <taxon>Magnoliopsida</taxon>
        <taxon>Liliopsida</taxon>
        <taxon>Poales</taxon>
        <taxon>Poaceae</taxon>
        <taxon>PACMAD clade</taxon>
        <taxon>Chloridoideae</taxon>
        <taxon>Eragrostideae</taxon>
        <taxon>Eragrostidinae</taxon>
        <taxon>Eragrostis</taxon>
    </lineage>
</organism>
<dbReference type="Proteomes" id="UP000324897">
    <property type="component" value="Unassembled WGS sequence"/>
</dbReference>
<protein>
    <submittedName>
        <fullName evidence="2">Uncharacterized protein</fullName>
    </submittedName>
</protein>
<feature type="non-terminal residue" evidence="2">
    <location>
        <position position="1"/>
    </location>
</feature>
<dbReference type="AlphaFoldDB" id="A0A5J9SEN1"/>
<keyword evidence="3" id="KW-1185">Reference proteome</keyword>